<proteinExistence type="predicted"/>
<evidence type="ECO:0000313" key="3">
    <source>
        <dbReference type="EMBL" id="THV15511.1"/>
    </source>
</evidence>
<feature type="chain" id="PRO_5047075270" evidence="1">
    <location>
        <begin position="22"/>
        <end position="91"/>
    </location>
</feature>
<accession>A0ABY2QWQ2</accession>
<dbReference type="RefSeq" id="WP_136557787.1">
    <property type="nucleotide sequence ID" value="NZ_JBKBQL010000001.1"/>
</dbReference>
<organism evidence="3 4">
    <name type="scientific">Rhizobium rhizophilum</name>
    <dbReference type="NCBI Taxonomy" id="1850373"/>
    <lineage>
        <taxon>Bacteria</taxon>
        <taxon>Pseudomonadati</taxon>
        <taxon>Pseudomonadota</taxon>
        <taxon>Alphaproteobacteria</taxon>
        <taxon>Hyphomicrobiales</taxon>
        <taxon>Rhizobiaceae</taxon>
        <taxon>Rhizobium/Agrobacterium group</taxon>
        <taxon>Rhizobium</taxon>
    </lineage>
</organism>
<feature type="domain" description="PepSY" evidence="2">
    <location>
        <begin position="6"/>
        <end position="87"/>
    </location>
</feature>
<dbReference type="InterPro" id="IPR025711">
    <property type="entry name" value="PepSY"/>
</dbReference>
<evidence type="ECO:0000256" key="1">
    <source>
        <dbReference type="SAM" id="SignalP"/>
    </source>
</evidence>
<gene>
    <name evidence="3" type="ORF">E9677_09190</name>
</gene>
<evidence type="ECO:0000313" key="4">
    <source>
        <dbReference type="Proteomes" id="UP000309667"/>
    </source>
</evidence>
<dbReference type="Pfam" id="PF13670">
    <property type="entry name" value="PepSY_2"/>
    <property type="match status" value="1"/>
</dbReference>
<protein>
    <submittedName>
        <fullName evidence="3">PepSY domain-containing protein</fullName>
    </submittedName>
</protein>
<name>A0ABY2QWQ2_9HYPH</name>
<reference evidence="3 4" key="1">
    <citation type="submission" date="2019-04" db="EMBL/GenBank/DDBJ databases">
        <title>Genome sequence of strain 7209-2.</title>
        <authorList>
            <person name="Gao J."/>
            <person name="Sun J."/>
        </authorList>
    </citation>
    <scope>NUCLEOTIDE SEQUENCE [LARGE SCALE GENOMIC DNA]</scope>
    <source>
        <strain evidence="3 4">7209-2</strain>
    </source>
</reference>
<dbReference type="EMBL" id="STGT01000002">
    <property type="protein sequence ID" value="THV15511.1"/>
    <property type="molecule type" value="Genomic_DNA"/>
</dbReference>
<dbReference type="Proteomes" id="UP000309667">
    <property type="component" value="Unassembled WGS sequence"/>
</dbReference>
<sequence length="91" mass="9807">MKTLIAASALILAASIGSVRADDDPACRDVAAEARMSLGDMEKKALTENVRAQEIVIDDGCYEVKGMRDGQRVEATFHPVSGELLKIENDD</sequence>
<evidence type="ECO:0000259" key="2">
    <source>
        <dbReference type="Pfam" id="PF13670"/>
    </source>
</evidence>
<keyword evidence="4" id="KW-1185">Reference proteome</keyword>
<feature type="signal peptide" evidence="1">
    <location>
        <begin position="1"/>
        <end position="21"/>
    </location>
</feature>
<comment type="caution">
    <text evidence="3">The sequence shown here is derived from an EMBL/GenBank/DDBJ whole genome shotgun (WGS) entry which is preliminary data.</text>
</comment>
<keyword evidence="1" id="KW-0732">Signal</keyword>